<gene>
    <name evidence="2" type="ORF">MBHS_01176</name>
</gene>
<dbReference type="InterPro" id="IPR032307">
    <property type="entry name" value="PepSY_TM-like_2"/>
</dbReference>
<proteinExistence type="predicted"/>
<dbReference type="EMBL" id="FMSV02000194">
    <property type="protein sequence ID" value="SEH05323.1"/>
    <property type="molecule type" value="Genomic_DNA"/>
</dbReference>
<keyword evidence="1" id="KW-0812">Transmembrane</keyword>
<organism evidence="2 3">
    <name type="scientific">Candidatus Venteria ishoeyi</name>
    <dbReference type="NCBI Taxonomy" id="1899563"/>
    <lineage>
        <taxon>Bacteria</taxon>
        <taxon>Pseudomonadati</taxon>
        <taxon>Pseudomonadota</taxon>
        <taxon>Gammaproteobacteria</taxon>
        <taxon>Thiotrichales</taxon>
        <taxon>Thiotrichaceae</taxon>
        <taxon>Venteria</taxon>
    </lineage>
</organism>
<name>A0A1H6F720_9GAMM</name>
<keyword evidence="3" id="KW-1185">Reference proteome</keyword>
<feature type="transmembrane region" description="Helical" evidence="1">
    <location>
        <begin position="131"/>
        <end position="153"/>
    </location>
</feature>
<feature type="transmembrane region" description="Helical" evidence="1">
    <location>
        <begin position="14"/>
        <end position="32"/>
    </location>
</feature>
<dbReference type="AlphaFoldDB" id="A0A1H6F720"/>
<dbReference type="OrthoDB" id="9787788at2"/>
<keyword evidence="1" id="KW-1133">Transmembrane helix</keyword>
<keyword evidence="1" id="KW-0472">Membrane</keyword>
<sequence length="184" mass="21454">MKWRKWNRIIHRDLGYIFFFMTIIYAISGIAINHLNDWNPNYIITTKEVQTKENITKPELTKTAVKKILEENGEVKTYKKHYFPNDYTLKVFILGGTLTLDMDTGWGIIEKTKKRPVLGPMNYLHYNPVKWWTIFSDIFAGALVLLAFSGILIIKGKKGMKGRGAWLTTLGIIIPIIYLIIYYY</sequence>
<evidence type="ECO:0000313" key="3">
    <source>
        <dbReference type="Proteomes" id="UP000236724"/>
    </source>
</evidence>
<dbReference type="Pfam" id="PF16357">
    <property type="entry name" value="PepSY_TM_like_2"/>
    <property type="match status" value="1"/>
</dbReference>
<evidence type="ECO:0000256" key="1">
    <source>
        <dbReference type="SAM" id="Phobius"/>
    </source>
</evidence>
<protein>
    <recommendedName>
        <fullName evidence="4">PepSY-associated TM helix</fullName>
    </recommendedName>
</protein>
<dbReference type="PANTHER" id="PTHR40115">
    <property type="entry name" value="INNER MEMBRANE PROTEIN WITH PEPSY TM HELIX"/>
    <property type="match status" value="1"/>
</dbReference>
<dbReference type="PANTHER" id="PTHR40115:SF1">
    <property type="entry name" value="INNER MEMBRANE PROTEIN WITH PEPSY TM HELIX"/>
    <property type="match status" value="1"/>
</dbReference>
<reference evidence="2 3" key="1">
    <citation type="submission" date="2016-10" db="EMBL/GenBank/DDBJ databases">
        <authorList>
            <person name="de Groot N.N."/>
        </authorList>
    </citation>
    <scope>NUCLEOTIDE SEQUENCE [LARGE SCALE GENOMIC DNA]</scope>
    <source>
        <strain evidence="2">MBHS1</strain>
    </source>
</reference>
<evidence type="ECO:0008006" key="4">
    <source>
        <dbReference type="Google" id="ProtNLM"/>
    </source>
</evidence>
<evidence type="ECO:0000313" key="2">
    <source>
        <dbReference type="EMBL" id="SEH05323.1"/>
    </source>
</evidence>
<feature type="transmembrane region" description="Helical" evidence="1">
    <location>
        <begin position="165"/>
        <end position="183"/>
    </location>
</feature>
<accession>A0A1H6F720</accession>
<dbReference type="Proteomes" id="UP000236724">
    <property type="component" value="Unassembled WGS sequence"/>
</dbReference>